<proteinExistence type="predicted"/>
<dbReference type="AlphaFoldDB" id="L7J683"/>
<dbReference type="EMBL" id="JH794989">
    <property type="protein sequence ID" value="ELQ63653.1"/>
    <property type="molecule type" value="Genomic_DNA"/>
</dbReference>
<evidence type="ECO:0000313" key="1">
    <source>
        <dbReference type="EMBL" id="ELQ63653.1"/>
    </source>
</evidence>
<sequence>MPTGYLPVGVPPAQPNPVDYKANVWPYHGNPSCEAGNGTEEVSKEYHNTVELNTEAYEGPPHEDHKKPQEEGSRALGLLLACKEEQSLLWTNDYRQADEEEYLFSGRVPQRQSLKSMVPGRGGDEFQTYIARSKNSITPPIRKKPPAQCQSGRVSCCNPVWRLPGHDNRSGMGHQSMCVHTARTEGDPDLCDKPLANLSKAREQYAVRQLVANLGEKSAG</sequence>
<reference evidence="1" key="1">
    <citation type="journal article" date="2012" name="PLoS Genet.">
        <title>Comparative analysis of the genomes of two field isolates of the rice blast fungus Magnaporthe oryzae.</title>
        <authorList>
            <person name="Xue M."/>
            <person name="Yang J."/>
            <person name="Li Z."/>
            <person name="Hu S."/>
            <person name="Yao N."/>
            <person name="Dean R.A."/>
            <person name="Zhao W."/>
            <person name="Shen M."/>
            <person name="Zhang H."/>
            <person name="Li C."/>
            <person name="Liu L."/>
            <person name="Cao L."/>
            <person name="Xu X."/>
            <person name="Xing Y."/>
            <person name="Hsiang T."/>
            <person name="Zhang Z."/>
            <person name="Xu J.R."/>
            <person name="Peng Y.L."/>
        </authorList>
    </citation>
    <scope>NUCLEOTIDE SEQUENCE [LARGE SCALE GENOMIC DNA]</scope>
    <source>
        <strain evidence="1">P131</strain>
    </source>
</reference>
<name>L7J683_PYRO1</name>
<gene>
    <name evidence="1" type="ORF">OOW_P131scaffold00957g20</name>
</gene>
<protein>
    <submittedName>
        <fullName evidence="1">Uncharacterized protein</fullName>
    </submittedName>
</protein>
<accession>L7J683</accession>
<organism>
    <name type="scientific">Pyricularia oryzae (strain P131)</name>
    <name type="common">Rice blast fungus</name>
    <name type="synonym">Magnaporthe oryzae</name>
    <dbReference type="NCBI Taxonomy" id="1143193"/>
    <lineage>
        <taxon>Eukaryota</taxon>
        <taxon>Fungi</taxon>
        <taxon>Dikarya</taxon>
        <taxon>Ascomycota</taxon>
        <taxon>Pezizomycotina</taxon>
        <taxon>Sordariomycetes</taxon>
        <taxon>Sordariomycetidae</taxon>
        <taxon>Magnaporthales</taxon>
        <taxon>Pyriculariaceae</taxon>
        <taxon>Pyricularia</taxon>
    </lineage>
</organism>